<evidence type="ECO:0000313" key="4">
    <source>
        <dbReference type="Proteomes" id="UP000639772"/>
    </source>
</evidence>
<protein>
    <submittedName>
        <fullName evidence="2">Uncharacterized protein</fullName>
    </submittedName>
</protein>
<accession>A0A835P6J5</accession>
<gene>
    <name evidence="2" type="ORF">HPP92_028966</name>
    <name evidence="1" type="ORF">HPP92_028977</name>
</gene>
<dbReference type="Proteomes" id="UP000639772">
    <property type="component" value="Unassembled WGS sequence"/>
</dbReference>
<dbReference type="Proteomes" id="UP000636800">
    <property type="component" value="Unassembled WGS sequence"/>
</dbReference>
<keyword evidence="3" id="KW-1185">Reference proteome</keyword>
<evidence type="ECO:0000313" key="1">
    <source>
        <dbReference type="EMBL" id="KAG0446168.1"/>
    </source>
</evidence>
<reference evidence="3 4" key="1">
    <citation type="journal article" date="2020" name="Nat. Food">
        <title>A phased Vanilla planifolia genome enables genetic improvement of flavour and production.</title>
        <authorList>
            <person name="Hasing T."/>
            <person name="Tang H."/>
            <person name="Brym M."/>
            <person name="Khazi F."/>
            <person name="Huang T."/>
            <person name="Chambers A.H."/>
        </authorList>
    </citation>
    <scope>NUCLEOTIDE SEQUENCE [LARGE SCALE GENOMIC DNA]</scope>
    <source>
        <tissue evidence="2">Leaf</tissue>
    </source>
</reference>
<dbReference type="AlphaFoldDB" id="A0A835P6J5"/>
<organism evidence="2 3">
    <name type="scientific">Vanilla planifolia</name>
    <name type="common">Vanilla</name>
    <dbReference type="NCBI Taxonomy" id="51239"/>
    <lineage>
        <taxon>Eukaryota</taxon>
        <taxon>Viridiplantae</taxon>
        <taxon>Streptophyta</taxon>
        <taxon>Embryophyta</taxon>
        <taxon>Tracheophyta</taxon>
        <taxon>Spermatophyta</taxon>
        <taxon>Magnoliopsida</taxon>
        <taxon>Liliopsida</taxon>
        <taxon>Asparagales</taxon>
        <taxon>Orchidaceae</taxon>
        <taxon>Vanilloideae</taxon>
        <taxon>Vanilleae</taxon>
        <taxon>Vanilla</taxon>
    </lineage>
</organism>
<dbReference type="EMBL" id="JADCNL010000605">
    <property type="protein sequence ID" value="KAG0446177.1"/>
    <property type="molecule type" value="Genomic_DNA"/>
</dbReference>
<evidence type="ECO:0000313" key="2">
    <source>
        <dbReference type="EMBL" id="KAG0446177.1"/>
    </source>
</evidence>
<evidence type="ECO:0000313" key="3">
    <source>
        <dbReference type="Proteomes" id="UP000636800"/>
    </source>
</evidence>
<dbReference type="EMBL" id="JADCNM010000606">
    <property type="protein sequence ID" value="KAG0446168.1"/>
    <property type="molecule type" value="Genomic_DNA"/>
</dbReference>
<name>A0A835P6J5_VANPL</name>
<proteinExistence type="predicted"/>
<sequence>MEAGRGGRSTPSHASPSRAGLVIPRCCSVGGRRFRHLFIHALWVFGFAGPWRGRSMTLEEKTLVMPGDSFHGQCMDEARAFALYDS</sequence>
<comment type="caution">
    <text evidence="2">The sequence shown here is derived from an EMBL/GenBank/DDBJ whole genome shotgun (WGS) entry which is preliminary data.</text>
</comment>